<comment type="pathway">
    <text evidence="2">Quinol/quinone metabolism; menaquinone biosynthesis.</text>
</comment>
<keyword evidence="2 4" id="KW-0456">Lyase</keyword>
<evidence type="ECO:0000256" key="1">
    <source>
        <dbReference type="ARBA" id="ARBA00022428"/>
    </source>
</evidence>
<comment type="subunit">
    <text evidence="2">Monomer.</text>
</comment>
<comment type="catalytic activity">
    <reaction evidence="2">
        <text>5-enolpyruvoyl-6-hydroxy-2-succinyl-cyclohex-3-ene-1-carboxylate = (1R,6R)-6-hydroxy-2-succinyl-cyclohexa-2,4-diene-1-carboxylate + pyruvate</text>
        <dbReference type="Rhea" id="RHEA:25597"/>
        <dbReference type="ChEBI" id="CHEBI:15361"/>
        <dbReference type="ChEBI" id="CHEBI:58689"/>
        <dbReference type="ChEBI" id="CHEBI:58818"/>
        <dbReference type="EC" id="4.2.99.20"/>
    </reaction>
</comment>
<name>A0A975YNZ7_9VIBR</name>
<evidence type="ECO:0000313" key="5">
    <source>
        <dbReference type="Proteomes" id="UP000694232"/>
    </source>
</evidence>
<dbReference type="GO" id="GO:0009234">
    <property type="term" value="P:menaquinone biosynthetic process"/>
    <property type="evidence" value="ECO:0007669"/>
    <property type="project" value="UniProtKB-UniRule"/>
</dbReference>
<dbReference type="Proteomes" id="UP000694232">
    <property type="component" value="Chromosome 1"/>
</dbReference>
<reference evidence="4" key="1">
    <citation type="submission" date="2021-06" db="EMBL/GenBank/DDBJ databases">
        <title>Vibrio nov. sp., novel gut bacterium isolated from Yellow Sea oyster.</title>
        <authorList>
            <person name="Muhammad N."/>
            <person name="Nguyen T.H."/>
            <person name="Lee Y.-J."/>
            <person name="Ko J."/>
            <person name="Kim S.-G."/>
        </authorList>
    </citation>
    <scope>NUCLEOTIDE SEQUENCE</scope>
    <source>
        <strain evidence="4">OG9-811</strain>
    </source>
</reference>
<keyword evidence="1 2" id="KW-0474">Menaquinone biosynthesis</keyword>
<accession>A0A975YNZ7</accession>
<dbReference type="Pfam" id="PF12697">
    <property type="entry name" value="Abhydrolase_6"/>
    <property type="match status" value="1"/>
</dbReference>
<comment type="function">
    <text evidence="2">Catalyzes a proton abstraction reaction that results in 2,5-elimination of pyruvate from 2-succinyl-5-enolpyruvyl-6-hydroxy-3-cyclohexene-1-carboxylate (SEPHCHC) and the formation of 2-succinyl-6-hydroxy-2,4-cyclohexadiene-1-carboxylate (SHCHC).</text>
</comment>
<dbReference type="PANTHER" id="PTHR42916:SF1">
    <property type="entry name" value="PROTEIN PHYLLO, CHLOROPLASTIC"/>
    <property type="match status" value="1"/>
</dbReference>
<dbReference type="GO" id="GO:0070205">
    <property type="term" value="F:2-succinyl-6-hydroxy-2,4-cyclohexadiene-1-carboxylate synthase activity"/>
    <property type="evidence" value="ECO:0007669"/>
    <property type="project" value="UniProtKB-UniRule"/>
</dbReference>
<dbReference type="EC" id="4.2.99.20" evidence="2"/>
<dbReference type="NCBIfam" id="NF008340">
    <property type="entry name" value="PRK11126.1"/>
    <property type="match status" value="1"/>
</dbReference>
<dbReference type="InterPro" id="IPR022485">
    <property type="entry name" value="SHCHC_synthase_MenH"/>
</dbReference>
<keyword evidence="5" id="KW-1185">Reference proteome</keyword>
<comment type="similarity">
    <text evidence="2">Belongs to the AB hydrolase superfamily. MenH family.</text>
</comment>
<protein>
    <recommendedName>
        <fullName evidence="2">Putative 2-succinyl-6-hydroxy-2,4-cyclohexadiene-1-carboxylate synthase</fullName>
        <shortName evidence="2">SHCHC synthase</shortName>
        <ecNumber evidence="2">4.2.99.20</ecNumber>
    </recommendedName>
</protein>
<dbReference type="HAMAP" id="MF_01660">
    <property type="entry name" value="MenH"/>
    <property type="match status" value="1"/>
</dbReference>
<dbReference type="PANTHER" id="PTHR42916">
    <property type="entry name" value="2-SUCCINYL-5-ENOLPYRUVYL-6-HYDROXY-3-CYCLOHEXENE-1-CARBOXYLATE SYNTHASE"/>
    <property type="match status" value="1"/>
</dbReference>
<sequence>MLYSRSSGHVSVNTLSVAERPLLVFLHGLLGSTDDWQPVLDRLPDADWLVIDLPGHGHSQTICCDDLQQCCEWVAQTIASRAGAKRPVWLVGYSLGGRIAMTGAACGWFSGFNLSGLLIEGGHFGLPTNQEREPRWIHDSRWAMRFAHEPIEQVLSDWYQQAVFSSLNHAQRQTLITKRSANLGQAVASMLLSTSLATQPYLLPALQQARLTTHYVCGERDKKFSQLATQSGLSFSQVGQAGHNVHHEQPDAFALIIQRLIGSLSSTTSNNNGNQHG</sequence>
<gene>
    <name evidence="2 4" type="primary">menH</name>
    <name evidence="4" type="ORF">KNV97_08220</name>
</gene>
<proteinExistence type="inferred from homology"/>
<comment type="pathway">
    <text evidence="2">Quinol/quinone metabolism; 1,4-dihydroxy-2-naphthoate biosynthesis; 1,4-dihydroxy-2-naphthoate from chorismate: step 3/7.</text>
</comment>
<dbReference type="EMBL" id="CP076643">
    <property type="protein sequence ID" value="QXO18258.1"/>
    <property type="molecule type" value="Genomic_DNA"/>
</dbReference>
<dbReference type="KEGG" id="vos:KNV97_08220"/>
<feature type="domain" description="AB hydrolase-1" evidence="3">
    <location>
        <begin position="23"/>
        <end position="254"/>
    </location>
</feature>
<dbReference type="AlphaFoldDB" id="A0A975YNZ7"/>
<evidence type="ECO:0000259" key="3">
    <source>
        <dbReference type="Pfam" id="PF12697"/>
    </source>
</evidence>
<dbReference type="NCBIfam" id="TIGR03695">
    <property type="entry name" value="menH_SHCHC"/>
    <property type="match status" value="1"/>
</dbReference>
<evidence type="ECO:0000256" key="2">
    <source>
        <dbReference type="HAMAP-Rule" id="MF_01660"/>
    </source>
</evidence>
<dbReference type="RefSeq" id="WP_218562872.1">
    <property type="nucleotide sequence ID" value="NZ_CP076643.1"/>
</dbReference>
<organism evidence="4 5">
    <name type="scientific">Vibrio ostreae</name>
    <dbReference type="NCBI Taxonomy" id="2841925"/>
    <lineage>
        <taxon>Bacteria</taxon>
        <taxon>Pseudomonadati</taxon>
        <taxon>Pseudomonadota</taxon>
        <taxon>Gammaproteobacteria</taxon>
        <taxon>Vibrionales</taxon>
        <taxon>Vibrionaceae</taxon>
        <taxon>Vibrio</taxon>
    </lineage>
</organism>
<evidence type="ECO:0000313" key="4">
    <source>
        <dbReference type="EMBL" id="QXO18258.1"/>
    </source>
</evidence>
<dbReference type="InterPro" id="IPR000073">
    <property type="entry name" value="AB_hydrolase_1"/>
</dbReference>